<dbReference type="EMBL" id="GBBK01005282">
    <property type="protein sequence ID" value="JAC19200.1"/>
    <property type="molecule type" value="mRNA"/>
</dbReference>
<dbReference type="InterPro" id="IPR002970">
    <property type="entry name" value="Tick_his-bd"/>
</dbReference>
<dbReference type="InterPro" id="IPR012674">
    <property type="entry name" value="Calycin"/>
</dbReference>
<feature type="signal peptide" evidence="1">
    <location>
        <begin position="1"/>
        <end position="36"/>
    </location>
</feature>
<dbReference type="GO" id="GO:0030682">
    <property type="term" value="P:symbiont-mediated perturbation of host defenses"/>
    <property type="evidence" value="ECO:0007669"/>
    <property type="project" value="InterPro"/>
</dbReference>
<dbReference type="GO" id="GO:0043176">
    <property type="term" value="F:amine binding"/>
    <property type="evidence" value="ECO:0007669"/>
    <property type="project" value="InterPro"/>
</dbReference>
<accession>A0A023FCY7</accession>
<evidence type="ECO:0000256" key="1">
    <source>
        <dbReference type="SAM" id="SignalP"/>
    </source>
</evidence>
<name>A0A023FCY7_AMBCJ</name>
<evidence type="ECO:0000313" key="2">
    <source>
        <dbReference type="EMBL" id="JAC19200.1"/>
    </source>
</evidence>
<dbReference type="Pfam" id="PF02098">
    <property type="entry name" value="His_binding"/>
    <property type="match status" value="1"/>
</dbReference>
<sequence>GDADHAHTRFSIQAMKPRSMMIALTVVFCLIAVATSRPNAKPINPKRQLIKDLTNLNEKLYIKQRNYRQNTTNRCHSAEKLSGSGDTYTYTLRFDLNAKRKALIAFNTTMNISTTPGHQEPNAVTYKLGPKYPEKLRELLFINQKKNCAILLEHLDNGEIGCQLILPESTVDKEIPPKCLKVYKEHCKGNTTVLYEQYCKNLTDTPYPPDGHC</sequence>
<protein>
    <submittedName>
        <fullName evidence="2">Putative licpodalin-4 1</fullName>
    </submittedName>
</protein>
<feature type="chain" id="PRO_5001519715" evidence="1">
    <location>
        <begin position="37"/>
        <end position="213"/>
    </location>
</feature>
<proteinExistence type="evidence at transcript level"/>
<keyword evidence="1" id="KW-0732">Signal</keyword>
<reference evidence="2" key="1">
    <citation type="submission" date="2014-03" db="EMBL/GenBank/DDBJ databases">
        <title>The sialotranscriptome of Amblyomma triste, Amblyomma parvum and Amblyomma cajennense ticks, uncovered by 454-based RNA-seq.</title>
        <authorList>
            <person name="Garcia G.R."/>
            <person name="Gardinassi L.G."/>
            <person name="Ribeiro J.M."/>
            <person name="Anatriello E."/>
            <person name="Ferreira B.R."/>
            <person name="Moreira H.N."/>
            <person name="Mafra C."/>
            <person name="Olegario M.M."/>
            <person name="Szabo P.J."/>
            <person name="Miranda-Santos I.K."/>
            <person name="Maruyama S.R."/>
        </authorList>
    </citation>
    <scope>NUCLEOTIDE SEQUENCE</scope>
    <source>
        <strain evidence="2">Uberlandia</strain>
        <tissue evidence="2">Salivary glands</tissue>
    </source>
</reference>
<dbReference type="AlphaFoldDB" id="A0A023FCY7"/>
<feature type="non-terminal residue" evidence="2">
    <location>
        <position position="1"/>
    </location>
</feature>
<dbReference type="SUPFAM" id="SSF50814">
    <property type="entry name" value="Lipocalins"/>
    <property type="match status" value="1"/>
</dbReference>
<organism evidence="2">
    <name type="scientific">Amblyomma cajennense</name>
    <name type="common">Cayenne tick</name>
    <name type="synonym">Acarus cajennensis</name>
    <dbReference type="NCBI Taxonomy" id="34607"/>
    <lineage>
        <taxon>Eukaryota</taxon>
        <taxon>Metazoa</taxon>
        <taxon>Ecdysozoa</taxon>
        <taxon>Arthropoda</taxon>
        <taxon>Chelicerata</taxon>
        <taxon>Arachnida</taxon>
        <taxon>Acari</taxon>
        <taxon>Parasitiformes</taxon>
        <taxon>Ixodida</taxon>
        <taxon>Ixodoidea</taxon>
        <taxon>Ixodidae</taxon>
        <taxon>Amblyomminae</taxon>
        <taxon>Amblyomma</taxon>
    </lineage>
</organism>
<dbReference type="Gene3D" id="2.40.128.20">
    <property type="match status" value="1"/>
</dbReference>